<comment type="caution">
    <text evidence="7">The sequence shown here is derived from an EMBL/GenBank/DDBJ whole genome shotgun (WGS) entry which is preliminary data.</text>
</comment>
<dbReference type="Gene3D" id="3.30.1280.10">
    <property type="entry name" value="Phosphoribosylformylglycinamidine synthase subunit PurS"/>
    <property type="match status" value="1"/>
</dbReference>
<evidence type="ECO:0000256" key="2">
    <source>
        <dbReference type="ARBA" id="ARBA00022598"/>
    </source>
</evidence>
<comment type="similarity">
    <text evidence="6">Belongs to the PurS family.</text>
</comment>
<name>A0A841GRU7_9BACT</name>
<evidence type="ECO:0000313" key="8">
    <source>
        <dbReference type="Proteomes" id="UP000582837"/>
    </source>
</evidence>
<evidence type="ECO:0000256" key="3">
    <source>
        <dbReference type="ARBA" id="ARBA00022741"/>
    </source>
</evidence>
<dbReference type="GO" id="GO:0006189">
    <property type="term" value="P:'de novo' IMP biosynthetic process"/>
    <property type="evidence" value="ECO:0007669"/>
    <property type="project" value="UniProtKB-UniRule"/>
</dbReference>
<dbReference type="HAMAP" id="MF_01926">
    <property type="entry name" value="PurS"/>
    <property type="match status" value="1"/>
</dbReference>
<dbReference type="Pfam" id="PF02700">
    <property type="entry name" value="PurS"/>
    <property type="match status" value="1"/>
</dbReference>
<protein>
    <recommendedName>
        <fullName evidence="6">Phosphoribosylformylglycinamidine synthase subunit PurS</fullName>
        <shortName evidence="6">FGAM synthase</shortName>
        <ecNumber evidence="6">6.3.5.3</ecNumber>
    </recommendedName>
    <alternativeName>
        <fullName evidence="6">Formylglycinamide ribonucleotide amidotransferase subunit III</fullName>
        <shortName evidence="6">FGAR amidotransferase III</shortName>
        <shortName evidence="6">FGAR-AT III</shortName>
    </alternativeName>
    <alternativeName>
        <fullName evidence="6">Phosphoribosylformylglycinamidine synthase subunit III</fullName>
    </alternativeName>
</protein>
<comment type="subunit">
    <text evidence="6">Part of the FGAM synthase complex composed of 1 PurL, 1 PurQ and 2 PurS subunits.</text>
</comment>
<dbReference type="PANTHER" id="PTHR34696:SF1">
    <property type="entry name" value="PHOSPHORIBOSYLFORMYLGLYCINAMIDINE SYNTHASE SUBUNIT PURS"/>
    <property type="match status" value="1"/>
</dbReference>
<keyword evidence="3 6" id="KW-0547">Nucleotide-binding</keyword>
<evidence type="ECO:0000256" key="1">
    <source>
        <dbReference type="ARBA" id="ARBA00022490"/>
    </source>
</evidence>
<comment type="catalytic activity">
    <reaction evidence="6">
        <text>N(2)-formyl-N(1)-(5-phospho-beta-D-ribosyl)glycinamide + L-glutamine + ATP + H2O = 2-formamido-N(1)-(5-O-phospho-beta-D-ribosyl)acetamidine + L-glutamate + ADP + phosphate + H(+)</text>
        <dbReference type="Rhea" id="RHEA:17129"/>
        <dbReference type="ChEBI" id="CHEBI:15377"/>
        <dbReference type="ChEBI" id="CHEBI:15378"/>
        <dbReference type="ChEBI" id="CHEBI:29985"/>
        <dbReference type="ChEBI" id="CHEBI:30616"/>
        <dbReference type="ChEBI" id="CHEBI:43474"/>
        <dbReference type="ChEBI" id="CHEBI:58359"/>
        <dbReference type="ChEBI" id="CHEBI:147286"/>
        <dbReference type="ChEBI" id="CHEBI:147287"/>
        <dbReference type="ChEBI" id="CHEBI:456216"/>
        <dbReference type="EC" id="6.3.5.3"/>
    </reaction>
</comment>
<dbReference type="NCBIfam" id="TIGR00302">
    <property type="entry name" value="phosphoribosylformylglycinamidine synthase subunit PurS"/>
    <property type="match status" value="1"/>
</dbReference>
<dbReference type="SUPFAM" id="SSF82697">
    <property type="entry name" value="PurS-like"/>
    <property type="match status" value="1"/>
</dbReference>
<dbReference type="NCBIfam" id="NF004630">
    <property type="entry name" value="PRK05974.1"/>
    <property type="match status" value="1"/>
</dbReference>
<proteinExistence type="inferred from homology"/>
<keyword evidence="8" id="KW-1185">Reference proteome</keyword>
<dbReference type="Proteomes" id="UP000582837">
    <property type="component" value="Unassembled WGS sequence"/>
</dbReference>
<comment type="pathway">
    <text evidence="6">Purine metabolism; IMP biosynthesis via de novo pathway; 5-amino-1-(5-phospho-D-ribosyl)imidazole from N(2)-formyl-N(1)-(5-phospho-D-ribosyl)glycinamide: step 1/2.</text>
</comment>
<evidence type="ECO:0000313" key="7">
    <source>
        <dbReference type="EMBL" id="MBB6069900.1"/>
    </source>
</evidence>
<dbReference type="EC" id="6.3.5.3" evidence="6"/>
<dbReference type="InterPro" id="IPR003850">
    <property type="entry name" value="PurS"/>
</dbReference>
<organism evidence="7 8">
    <name type="scientific">Longimicrobium terrae</name>
    <dbReference type="NCBI Taxonomy" id="1639882"/>
    <lineage>
        <taxon>Bacteria</taxon>
        <taxon>Pseudomonadati</taxon>
        <taxon>Gemmatimonadota</taxon>
        <taxon>Longimicrobiia</taxon>
        <taxon>Longimicrobiales</taxon>
        <taxon>Longimicrobiaceae</taxon>
        <taxon>Longimicrobium</taxon>
    </lineage>
</organism>
<dbReference type="RefSeq" id="WP_170039429.1">
    <property type="nucleotide sequence ID" value="NZ_JABDTL010000002.1"/>
</dbReference>
<keyword evidence="2 6" id="KW-0436">Ligase</keyword>
<gene>
    <name evidence="6" type="primary">purS</name>
    <name evidence="7" type="ORF">HNQ61_001517</name>
</gene>
<comment type="function">
    <text evidence="6">Part of the phosphoribosylformylglycinamidine synthase complex involved in the purines biosynthetic pathway. Catalyzes the ATP-dependent conversion of formylglycinamide ribonucleotide (FGAR) and glutamine to yield formylglycinamidine ribonucleotide (FGAM) and glutamate. The FGAM synthase complex is composed of three subunits. PurQ produces an ammonia molecule by converting glutamine to glutamate. PurL transfers the ammonia molecule to FGAR to form FGAM in an ATP-dependent manner. PurS interacts with PurQ and PurL and is thought to assist in the transfer of the ammonia molecule from PurQ to PurL.</text>
</comment>
<dbReference type="UniPathway" id="UPA00074">
    <property type="reaction ID" value="UER00128"/>
</dbReference>
<dbReference type="InterPro" id="IPR036604">
    <property type="entry name" value="PurS-like_sf"/>
</dbReference>
<dbReference type="AlphaFoldDB" id="A0A841GRU7"/>
<dbReference type="EMBL" id="JACHIA010000003">
    <property type="protein sequence ID" value="MBB6069900.1"/>
    <property type="molecule type" value="Genomic_DNA"/>
</dbReference>
<evidence type="ECO:0000256" key="5">
    <source>
        <dbReference type="ARBA" id="ARBA00022840"/>
    </source>
</evidence>
<accession>A0A841GRU7</accession>
<dbReference type="GO" id="GO:0004642">
    <property type="term" value="F:phosphoribosylformylglycinamidine synthase activity"/>
    <property type="evidence" value="ECO:0007669"/>
    <property type="project" value="UniProtKB-UniRule"/>
</dbReference>
<keyword evidence="4 6" id="KW-0658">Purine biosynthesis</keyword>
<comment type="subcellular location">
    <subcellularLocation>
        <location evidence="6">Cytoplasm</location>
    </subcellularLocation>
</comment>
<evidence type="ECO:0000256" key="6">
    <source>
        <dbReference type="HAMAP-Rule" id="MF_01926"/>
    </source>
</evidence>
<sequence length="87" mass="9155">MTDYRIEVRVTPRRGILDPQGKAVGGALASLGFSGVDEVHVGRLIVFGLQAGNEAEARERVDAMCRQLLANPVTEDFAVTVAAGSAS</sequence>
<reference evidence="7 8" key="1">
    <citation type="submission" date="2020-08" db="EMBL/GenBank/DDBJ databases">
        <title>Genomic Encyclopedia of Type Strains, Phase IV (KMG-IV): sequencing the most valuable type-strain genomes for metagenomic binning, comparative biology and taxonomic classification.</title>
        <authorList>
            <person name="Goeker M."/>
        </authorList>
    </citation>
    <scope>NUCLEOTIDE SEQUENCE [LARGE SCALE GENOMIC DNA]</scope>
    <source>
        <strain evidence="7 8">DSM 29007</strain>
    </source>
</reference>
<keyword evidence="5 6" id="KW-0067">ATP-binding</keyword>
<evidence type="ECO:0000256" key="4">
    <source>
        <dbReference type="ARBA" id="ARBA00022755"/>
    </source>
</evidence>
<dbReference type="GO" id="GO:0005737">
    <property type="term" value="C:cytoplasm"/>
    <property type="evidence" value="ECO:0007669"/>
    <property type="project" value="UniProtKB-SubCell"/>
</dbReference>
<dbReference type="GO" id="GO:0005524">
    <property type="term" value="F:ATP binding"/>
    <property type="evidence" value="ECO:0007669"/>
    <property type="project" value="UniProtKB-UniRule"/>
</dbReference>
<dbReference type="PANTHER" id="PTHR34696">
    <property type="entry name" value="PHOSPHORIBOSYLFORMYLGLYCINAMIDINE SYNTHASE SUBUNIT PURS"/>
    <property type="match status" value="1"/>
</dbReference>
<keyword evidence="1 6" id="KW-0963">Cytoplasm</keyword>